<gene>
    <name evidence="2" type="ORF">EDC27_0702</name>
</gene>
<reference evidence="2 3" key="1">
    <citation type="submission" date="2018-11" db="EMBL/GenBank/DDBJ databases">
        <title>Genomic Encyclopedia of Type Strains, Phase IV (KMG-IV): sequencing the most valuable type-strain genomes for metagenomic binning, comparative biology and taxonomic classification.</title>
        <authorList>
            <person name="Goeker M."/>
        </authorList>
    </citation>
    <scope>NUCLEOTIDE SEQUENCE [LARGE SCALE GENOMIC DNA]</scope>
    <source>
        <strain evidence="2 3">DSM 22027</strain>
    </source>
</reference>
<dbReference type="InterPro" id="IPR036365">
    <property type="entry name" value="PGBD-like_sf"/>
</dbReference>
<dbReference type="RefSeq" id="WP_211334763.1">
    <property type="nucleotide sequence ID" value="NZ_RJVA01000010.1"/>
</dbReference>
<dbReference type="InterPro" id="IPR036366">
    <property type="entry name" value="PGBDSf"/>
</dbReference>
<protein>
    <submittedName>
        <fullName evidence="2">Putative peptidoglycan binding protein</fullName>
    </submittedName>
</protein>
<dbReference type="Gene3D" id="1.10.101.10">
    <property type="entry name" value="PGBD-like superfamily/PGBD"/>
    <property type="match status" value="1"/>
</dbReference>
<comment type="caution">
    <text evidence="2">The sequence shown here is derived from an EMBL/GenBank/DDBJ whole genome shotgun (WGS) entry which is preliminary data.</text>
</comment>
<evidence type="ECO:0000313" key="3">
    <source>
        <dbReference type="Proteomes" id="UP000276223"/>
    </source>
</evidence>
<dbReference type="Pfam" id="PF01471">
    <property type="entry name" value="PG_binding_1"/>
    <property type="match status" value="1"/>
</dbReference>
<sequence>MRRRRDWLAQHSNTLLQKTVYRMESFRSLMDQHKWGLELPFVVHGALIDASVLLEGSVRVSAEEPDSARILRLQTPAMRGEDVRRLQEALVRAGHRVTLDGVFGPETARAVKAFQQASGHLKVDSMVGPATRAALGLED</sequence>
<dbReference type="InterPro" id="IPR002477">
    <property type="entry name" value="Peptidoglycan-bd-like"/>
</dbReference>
<accession>A0A3N1VF69</accession>
<evidence type="ECO:0000259" key="1">
    <source>
        <dbReference type="Pfam" id="PF01471"/>
    </source>
</evidence>
<keyword evidence="3" id="KW-1185">Reference proteome</keyword>
<proteinExistence type="predicted"/>
<dbReference type="Proteomes" id="UP000276223">
    <property type="component" value="Unassembled WGS sequence"/>
</dbReference>
<dbReference type="SUPFAM" id="SSF47090">
    <property type="entry name" value="PGBD-like"/>
    <property type="match status" value="1"/>
</dbReference>
<dbReference type="AlphaFoldDB" id="A0A3N1VF69"/>
<organism evidence="2 3">
    <name type="scientific">Desulfosoma caldarium</name>
    <dbReference type="NCBI Taxonomy" id="610254"/>
    <lineage>
        <taxon>Bacteria</taxon>
        <taxon>Pseudomonadati</taxon>
        <taxon>Thermodesulfobacteriota</taxon>
        <taxon>Syntrophobacteria</taxon>
        <taxon>Syntrophobacterales</taxon>
        <taxon>Syntrophobacteraceae</taxon>
        <taxon>Desulfosoma</taxon>
    </lineage>
</organism>
<feature type="domain" description="Peptidoglycan binding-like" evidence="1">
    <location>
        <begin position="79"/>
        <end position="135"/>
    </location>
</feature>
<dbReference type="EMBL" id="RJVA01000010">
    <property type="protein sequence ID" value="ROR01525.1"/>
    <property type="molecule type" value="Genomic_DNA"/>
</dbReference>
<name>A0A3N1VF69_9BACT</name>
<evidence type="ECO:0000313" key="2">
    <source>
        <dbReference type="EMBL" id="ROR01525.1"/>
    </source>
</evidence>